<proteinExistence type="predicted"/>
<keyword evidence="2" id="KW-1185">Reference proteome</keyword>
<reference evidence="1 2" key="1">
    <citation type="submission" date="2009-07" db="EMBL/GenBank/DDBJ databases">
        <authorList>
            <person name="Madupu R."/>
            <person name="Sebastian Y."/>
            <person name="Durkin A.S."/>
            <person name="Torralba M."/>
            <person name="Methe B."/>
            <person name="Sutton G.G."/>
            <person name="Strausberg R.L."/>
            <person name="Nelson K.E."/>
        </authorList>
    </citation>
    <scope>NUCLEOTIDE SEQUENCE [LARGE SCALE GENOMIC DNA]</scope>
    <source>
        <strain evidence="1 2">RM3268</strain>
    </source>
</reference>
<dbReference type="Proteomes" id="UP000005709">
    <property type="component" value="Unassembled WGS sequence"/>
</dbReference>
<dbReference type="CDD" id="cd06223">
    <property type="entry name" value="PRTases_typeI"/>
    <property type="match status" value="1"/>
</dbReference>
<dbReference type="STRING" id="824.CGRAC_0100"/>
<accession>C8PI97</accession>
<organism evidence="1 2">
    <name type="scientific">Campylobacter gracilis RM3268</name>
    <dbReference type="NCBI Taxonomy" id="553220"/>
    <lineage>
        <taxon>Bacteria</taxon>
        <taxon>Pseudomonadati</taxon>
        <taxon>Campylobacterota</taxon>
        <taxon>Epsilonproteobacteria</taxon>
        <taxon>Campylobacterales</taxon>
        <taxon>Campylobacteraceae</taxon>
        <taxon>Campylobacter</taxon>
    </lineage>
</organism>
<gene>
    <name evidence="1" type="ORF">CAMGR0001_0078</name>
</gene>
<dbReference type="EMBL" id="ACYG01000025">
    <property type="protein sequence ID" value="EEV17487.1"/>
    <property type="molecule type" value="Genomic_DNA"/>
</dbReference>
<sequence>MTPRAELMFENQIDAAMKLAEILPATVIKNENFLIIAQSLESLPIANHLALKLGLAYEFLFTEPVLAPNNPECAIACVSETQEIVMVDELVRSFGISLDYVYGQANRLYEEKILKNMYKFRKGELLGNLEKKNVILVDEGCESGLTALTCIKTLVSLNAKAIFYATPVIGSDNADEIAMLVDGIYAVHKIRDFVNVDFYYKEKTLSSAEEIMQILNKCPLYLPFHETNKNKEKINAVQN</sequence>
<protein>
    <submittedName>
        <fullName evidence="1">Uncharacterized protein</fullName>
    </submittedName>
</protein>
<dbReference type="eggNOG" id="COG1926">
    <property type="taxonomic scope" value="Bacteria"/>
</dbReference>
<evidence type="ECO:0000313" key="1">
    <source>
        <dbReference type="EMBL" id="EEV17487.1"/>
    </source>
</evidence>
<dbReference type="InterPro" id="IPR000836">
    <property type="entry name" value="PRTase_dom"/>
</dbReference>
<dbReference type="RefSeq" id="WP_005871536.1">
    <property type="nucleotide sequence ID" value="NZ_ACYG01000025.1"/>
</dbReference>
<dbReference type="SUPFAM" id="SSF53271">
    <property type="entry name" value="PRTase-like"/>
    <property type="match status" value="1"/>
</dbReference>
<dbReference type="Gene3D" id="3.30.1310.20">
    <property type="entry name" value="PRTase-like"/>
    <property type="match status" value="1"/>
</dbReference>
<dbReference type="AlphaFoldDB" id="C8PI97"/>
<dbReference type="Gene3D" id="3.40.50.2020">
    <property type="match status" value="1"/>
</dbReference>
<comment type="caution">
    <text evidence="1">The sequence shown here is derived from an EMBL/GenBank/DDBJ whole genome shotgun (WGS) entry which is preliminary data.</text>
</comment>
<evidence type="ECO:0000313" key="2">
    <source>
        <dbReference type="Proteomes" id="UP000005709"/>
    </source>
</evidence>
<name>C8PI97_9BACT</name>
<dbReference type="InterPro" id="IPR029057">
    <property type="entry name" value="PRTase-like"/>
</dbReference>